<reference evidence="2" key="1">
    <citation type="submission" date="2020-02" db="EMBL/GenBank/DDBJ databases">
        <authorList>
            <person name="Meier V. D."/>
        </authorList>
    </citation>
    <scope>NUCLEOTIDE SEQUENCE</scope>
    <source>
        <strain evidence="2">AVDCRST_MAG16</strain>
    </source>
</reference>
<feature type="compositionally biased region" description="Low complexity" evidence="1">
    <location>
        <begin position="225"/>
        <end position="237"/>
    </location>
</feature>
<dbReference type="EMBL" id="CADCUE010000075">
    <property type="protein sequence ID" value="CAA9323698.1"/>
    <property type="molecule type" value="Genomic_DNA"/>
</dbReference>
<gene>
    <name evidence="2" type="ORF">AVDCRST_MAG16-927</name>
</gene>
<name>A0A6J4L492_9ACTN</name>
<feature type="compositionally biased region" description="Basic and acidic residues" evidence="1">
    <location>
        <begin position="185"/>
        <end position="194"/>
    </location>
</feature>
<feature type="non-terminal residue" evidence="2">
    <location>
        <position position="351"/>
    </location>
</feature>
<feature type="compositionally biased region" description="Low complexity" evidence="1">
    <location>
        <begin position="195"/>
        <end position="214"/>
    </location>
</feature>
<protein>
    <submittedName>
        <fullName evidence="2">Uncharacterized protein</fullName>
    </submittedName>
</protein>
<feature type="compositionally biased region" description="Basic and acidic residues" evidence="1">
    <location>
        <begin position="290"/>
        <end position="301"/>
    </location>
</feature>
<evidence type="ECO:0000313" key="2">
    <source>
        <dbReference type="EMBL" id="CAA9323698.1"/>
    </source>
</evidence>
<proteinExistence type="predicted"/>
<feature type="compositionally biased region" description="Low complexity" evidence="1">
    <location>
        <begin position="108"/>
        <end position="125"/>
    </location>
</feature>
<sequence length="351" mass="37192">GCLGRRRHPRLPLPRPRRGPAGCAPAAGRPPAGGPPRLRPLRRRVGPHRPAPRRRPHGVLPRAAARRRAQRVGDRPRQPAPRPRRLRGQVGPAHAGVRTAGLDDGHAAARSAVVAAARQPEPAAAGPGGAVVERRARAGPARTAAGGPRRPRVRRPGLPHAVPRRDDGRRPPAAAARGAARTGRPQRDLQRVADVRPGARAGPGALAAQDAAHLVRGRHGGQPGRAGHAALPAGAPGRVRRPVPAEQQLLPPGAGRAGERLRALPAHHGLRRRRPARGPRRGPRAGRPVLRADRGERRQQPPDDPCAAGPGLRHPPGREPGRAHLHRLARHLRPAPRRPARPGARGPGPRM</sequence>
<feature type="compositionally biased region" description="Basic residues" evidence="1">
    <location>
        <begin position="323"/>
        <end position="340"/>
    </location>
</feature>
<evidence type="ECO:0000256" key="1">
    <source>
        <dbReference type="SAM" id="MobiDB-lite"/>
    </source>
</evidence>
<feature type="compositionally biased region" description="Low complexity" evidence="1">
    <location>
        <begin position="171"/>
        <end position="183"/>
    </location>
</feature>
<feature type="compositionally biased region" description="Low complexity" evidence="1">
    <location>
        <begin position="138"/>
        <end position="148"/>
    </location>
</feature>
<dbReference type="AlphaFoldDB" id="A0A6J4L492"/>
<organism evidence="2">
    <name type="scientific">uncultured Frankineae bacterium</name>
    <dbReference type="NCBI Taxonomy" id="437475"/>
    <lineage>
        <taxon>Bacteria</taxon>
        <taxon>Bacillati</taxon>
        <taxon>Actinomycetota</taxon>
        <taxon>Actinomycetes</taxon>
        <taxon>Frankiales</taxon>
        <taxon>environmental samples</taxon>
    </lineage>
</organism>
<feature type="non-terminal residue" evidence="2">
    <location>
        <position position="1"/>
    </location>
</feature>
<feature type="compositionally biased region" description="Basic residues" evidence="1">
    <location>
        <begin position="1"/>
        <end position="18"/>
    </location>
</feature>
<feature type="compositionally biased region" description="Basic residues" evidence="1">
    <location>
        <begin position="39"/>
        <end position="57"/>
    </location>
</feature>
<feature type="compositionally biased region" description="Low complexity" evidence="1">
    <location>
        <begin position="19"/>
        <end position="30"/>
    </location>
</feature>
<feature type="compositionally biased region" description="Basic residues" evidence="1">
    <location>
        <begin position="268"/>
        <end position="284"/>
    </location>
</feature>
<feature type="compositionally biased region" description="Low complexity" evidence="1">
    <location>
        <begin position="341"/>
        <end position="351"/>
    </location>
</feature>
<accession>A0A6J4L492</accession>
<feature type="region of interest" description="Disordered" evidence="1">
    <location>
        <begin position="1"/>
        <end position="351"/>
    </location>
</feature>